<feature type="domain" description="DUF397" evidence="1">
    <location>
        <begin position="12"/>
        <end position="61"/>
    </location>
</feature>
<accession>A0A975IYJ9</accession>
<evidence type="ECO:0000313" key="2">
    <source>
        <dbReference type="EMBL" id="QUE49963.1"/>
    </source>
</evidence>
<dbReference type="Proteomes" id="UP000676169">
    <property type="component" value="Chromosome"/>
</dbReference>
<dbReference type="KEGG" id="lamb:KBB96_13920"/>
<dbReference type="AlphaFoldDB" id="A0A975IYJ9"/>
<evidence type="ECO:0000259" key="1">
    <source>
        <dbReference type="Pfam" id="PF04149"/>
    </source>
</evidence>
<proteinExistence type="predicted"/>
<name>A0A975IYJ9_9BACT</name>
<reference evidence="2" key="1">
    <citation type="submission" date="2021-04" db="EMBL/GenBank/DDBJ databases">
        <title>Luteolibacter sp. 32A isolated from the skin of an Anderson's salamander (Ambystoma andersonii).</title>
        <authorList>
            <person name="Spergser J."/>
            <person name="Busse H.-J."/>
        </authorList>
    </citation>
    <scope>NUCLEOTIDE SEQUENCE</scope>
    <source>
        <strain evidence="2">32A</strain>
    </source>
</reference>
<dbReference type="EMBL" id="CP073100">
    <property type="protein sequence ID" value="QUE49963.1"/>
    <property type="molecule type" value="Genomic_DNA"/>
</dbReference>
<dbReference type="InterPro" id="IPR007278">
    <property type="entry name" value="DUF397"/>
</dbReference>
<dbReference type="Pfam" id="PF04149">
    <property type="entry name" value="DUF397"/>
    <property type="match status" value="1"/>
</dbReference>
<sequence length="76" mass="8406">MPQPNTHVEFKVSSFSKDSLRRLCVGVKMQGEKIIVGNTKIPGKTVSFTEDEWEAFIAGVKLGEFEIASLRNFSGS</sequence>
<gene>
    <name evidence="2" type="ORF">KBB96_13920</name>
</gene>
<dbReference type="RefSeq" id="WP_211630052.1">
    <property type="nucleotide sequence ID" value="NZ_CP073100.1"/>
</dbReference>
<keyword evidence="3" id="KW-1185">Reference proteome</keyword>
<organism evidence="2 3">
    <name type="scientific">Luteolibacter ambystomatis</name>
    <dbReference type="NCBI Taxonomy" id="2824561"/>
    <lineage>
        <taxon>Bacteria</taxon>
        <taxon>Pseudomonadati</taxon>
        <taxon>Verrucomicrobiota</taxon>
        <taxon>Verrucomicrobiia</taxon>
        <taxon>Verrucomicrobiales</taxon>
        <taxon>Verrucomicrobiaceae</taxon>
        <taxon>Luteolibacter</taxon>
    </lineage>
</organism>
<evidence type="ECO:0000313" key="3">
    <source>
        <dbReference type="Proteomes" id="UP000676169"/>
    </source>
</evidence>
<protein>
    <submittedName>
        <fullName evidence="2">DUF397 domain-containing protein</fullName>
    </submittedName>
</protein>